<dbReference type="PANTHER" id="PTHR42949:SF3">
    <property type="entry name" value="ANAEROBIC GLYCEROL-3-PHOSPHATE DEHYDROGENASE SUBUNIT B"/>
    <property type="match status" value="1"/>
</dbReference>
<evidence type="ECO:0000313" key="5">
    <source>
        <dbReference type="Proteomes" id="UP000216225"/>
    </source>
</evidence>
<keyword evidence="1" id="KW-0560">Oxidoreductase</keyword>
<reference evidence="4 5" key="1">
    <citation type="submission" date="2018-09" db="EMBL/GenBank/DDBJ databases">
        <title>Genome comparison of Alicycliphilus sp. BQ1, a polyurethanolytic bacterium, with its closest phylogenetic relatives Alicycliphilus denitrificans BC and K601, unable to attack polyurethane.</title>
        <authorList>
            <person name="Loza-Tavera H."/>
            <person name="Lozano L."/>
            <person name="Cevallos M."/>
            <person name="Maya-Lucas O."/>
            <person name="Garcia-Mena J."/>
            <person name="Hernandez J."/>
        </authorList>
    </citation>
    <scope>NUCLEOTIDE SEQUENCE [LARGE SCALE GENOMIC DNA]</scope>
    <source>
        <strain evidence="4 5">BQ1</strain>
    </source>
</reference>
<dbReference type="CDD" id="cd19946">
    <property type="entry name" value="GlpA-like_Fer2_BFD-like"/>
    <property type="match status" value="1"/>
</dbReference>
<dbReference type="InterPro" id="IPR041854">
    <property type="entry name" value="BFD-like_2Fe2S-bd_dom_sf"/>
</dbReference>
<dbReference type="RefSeq" id="WP_094436454.1">
    <property type="nucleotide sequence ID" value="NZ_NKDB02000001.1"/>
</dbReference>
<dbReference type="SUPFAM" id="SSF51905">
    <property type="entry name" value="FAD/NAD(P)-binding domain"/>
    <property type="match status" value="1"/>
</dbReference>
<dbReference type="Pfam" id="PF07992">
    <property type="entry name" value="Pyr_redox_2"/>
    <property type="match status" value="1"/>
</dbReference>
<sequence length="462" mass="49802">METGVEVFDLVVIGAGPAGLSAAIEARRFGLSAVVLDEQRRVGGQIYRAIEESSPRRREVLGADYAAGAKLAQDFASCGAVHVGGAAVWNVDRDKTVSYLLDGGSRKVRGRSLVLASGAMERPFPVPGWTLPGVMGAGAAQILYKSSGAVPTGPVVLAGGGPLLFLLAQQYLEAGAKIKALIHTTGTDDYLRAAPHVLGALRGWKDLSKGTRMLRKIRSHGVQTFAGASSFAIEGSEKAESITFTHNGQRKRVETSLVLLHQGVVPNTQLSWSLRAEHRWDERQLCWIPITDAYGQIEETGIYIAGDSRGIVGAKASACQGRLAALSIANRLQPIASGTFKQREQAILDEIRAHVQIRPFLDALYRPQDKHRIPENDEVMVCRCEEVKAGQIRKYVEVGCLGPNQTKAFGRCGMGPCQGRLCGLTVTEIIASERKVSPQEVGYYRIRPPIKPITLGELASSE</sequence>
<evidence type="ECO:0000313" key="4">
    <source>
        <dbReference type="EMBL" id="RKJ99514.1"/>
    </source>
</evidence>
<dbReference type="InterPro" id="IPR051691">
    <property type="entry name" value="Metab_Enz_Cyan_OpOx_G3PDH"/>
</dbReference>
<name>A0A420KHS7_9BURK</name>
<evidence type="ECO:0000259" key="3">
    <source>
        <dbReference type="Pfam" id="PF17806"/>
    </source>
</evidence>
<dbReference type="PIRSF" id="PIRSF037495">
    <property type="entry name" value="Opine_OX_OoxA/HcnB"/>
    <property type="match status" value="1"/>
</dbReference>
<dbReference type="Gene3D" id="1.10.10.1100">
    <property type="entry name" value="BFD-like [2Fe-2S]-binding domain"/>
    <property type="match status" value="1"/>
</dbReference>
<organism evidence="4 5">
    <name type="scientific">Alicycliphilus denitrificans</name>
    <dbReference type="NCBI Taxonomy" id="179636"/>
    <lineage>
        <taxon>Bacteria</taxon>
        <taxon>Pseudomonadati</taxon>
        <taxon>Pseudomonadota</taxon>
        <taxon>Betaproteobacteria</taxon>
        <taxon>Burkholderiales</taxon>
        <taxon>Comamonadaceae</taxon>
        <taxon>Alicycliphilus</taxon>
    </lineage>
</organism>
<dbReference type="AlphaFoldDB" id="A0A420KHS7"/>
<accession>A0A420KHS7</accession>
<evidence type="ECO:0000256" key="1">
    <source>
        <dbReference type="ARBA" id="ARBA00023002"/>
    </source>
</evidence>
<protein>
    <submittedName>
        <fullName evidence="4">FAD-dependent oxidoreductase</fullName>
    </submittedName>
</protein>
<feature type="domain" description="FAD/NAD(P)-binding" evidence="2">
    <location>
        <begin position="8"/>
        <end position="309"/>
    </location>
</feature>
<dbReference type="InterPro" id="IPR023753">
    <property type="entry name" value="FAD/NAD-binding_dom"/>
</dbReference>
<dbReference type="GO" id="GO:0016491">
    <property type="term" value="F:oxidoreductase activity"/>
    <property type="evidence" value="ECO:0007669"/>
    <property type="project" value="UniProtKB-KW"/>
</dbReference>
<dbReference type="PRINTS" id="PR00411">
    <property type="entry name" value="PNDRDTASEI"/>
</dbReference>
<dbReference type="PANTHER" id="PTHR42949">
    <property type="entry name" value="ANAEROBIC GLYCEROL-3-PHOSPHATE DEHYDROGENASE SUBUNIT B"/>
    <property type="match status" value="1"/>
</dbReference>
<dbReference type="InterPro" id="IPR017224">
    <property type="entry name" value="Opine_Oxase_asu/HCN_bsu"/>
</dbReference>
<dbReference type="Proteomes" id="UP000216225">
    <property type="component" value="Unassembled WGS sequence"/>
</dbReference>
<dbReference type="Gene3D" id="3.50.50.60">
    <property type="entry name" value="FAD/NAD(P)-binding domain"/>
    <property type="match status" value="2"/>
</dbReference>
<dbReference type="Pfam" id="PF17806">
    <property type="entry name" value="SO_alpha_A3"/>
    <property type="match status" value="1"/>
</dbReference>
<proteinExistence type="predicted"/>
<comment type="caution">
    <text evidence="4">The sequence shown here is derived from an EMBL/GenBank/DDBJ whole genome shotgun (WGS) entry which is preliminary data.</text>
</comment>
<gene>
    <name evidence="4" type="ORF">CE154_007240</name>
</gene>
<dbReference type="EMBL" id="NKDB02000001">
    <property type="protein sequence ID" value="RKJ99514.1"/>
    <property type="molecule type" value="Genomic_DNA"/>
</dbReference>
<dbReference type="PRINTS" id="PR00368">
    <property type="entry name" value="FADPNR"/>
</dbReference>
<dbReference type="InterPro" id="IPR041117">
    <property type="entry name" value="SoxA_A3"/>
</dbReference>
<dbReference type="InterPro" id="IPR036188">
    <property type="entry name" value="FAD/NAD-bd_sf"/>
</dbReference>
<evidence type="ECO:0000259" key="2">
    <source>
        <dbReference type="Pfam" id="PF07992"/>
    </source>
</evidence>
<feature type="domain" description="SoxA A3" evidence="3">
    <location>
        <begin position="386"/>
        <end position="459"/>
    </location>
</feature>